<sequence length="250" mass="27654">MNNPDSVRHRRESHAKLKDTKPLFTTEALPTERKRRPQPQPKKRTRPPPSTPVMTFNPKQNRIRSGRQDPTPLTAPFSPETSNGGSLEERADLQLYGTTNEIPFSSESQIGYDSLCRTRPRVFSDPSSSCQAPPNHEMTSSPLEYDSPLSYTSSSSPATSDQSPTTFPEGPGYETANLQISPTGDNLYHSYSPAVQGDEQYVYGHVGVANYPIPYPDTNYGRVAPNAVPSYAANYPPPPSRQFDVQHPGM</sequence>
<proteinExistence type="predicted"/>
<reference evidence="2 3" key="1">
    <citation type="submission" date="2014-04" db="EMBL/GenBank/DDBJ databases">
        <authorList>
            <consortium name="DOE Joint Genome Institute"/>
            <person name="Kuo A."/>
            <person name="Kohler A."/>
            <person name="Costa M.D."/>
            <person name="Nagy L.G."/>
            <person name="Floudas D."/>
            <person name="Copeland A."/>
            <person name="Barry K.W."/>
            <person name="Cichocki N."/>
            <person name="Veneault-Fourrey C."/>
            <person name="LaButti K."/>
            <person name="Lindquist E.A."/>
            <person name="Lipzen A."/>
            <person name="Lundell T."/>
            <person name="Morin E."/>
            <person name="Murat C."/>
            <person name="Sun H."/>
            <person name="Tunlid A."/>
            <person name="Henrissat B."/>
            <person name="Grigoriev I.V."/>
            <person name="Hibbett D.S."/>
            <person name="Martin F."/>
            <person name="Nordberg H.P."/>
            <person name="Cantor M.N."/>
            <person name="Hua S.X."/>
        </authorList>
    </citation>
    <scope>NUCLEOTIDE SEQUENCE [LARGE SCALE GENOMIC DNA]</scope>
    <source>
        <strain evidence="2 3">441</strain>
    </source>
</reference>
<evidence type="ECO:0000256" key="1">
    <source>
        <dbReference type="SAM" id="MobiDB-lite"/>
    </source>
</evidence>
<feature type="compositionally biased region" description="Polar residues" evidence="1">
    <location>
        <begin position="125"/>
        <end position="142"/>
    </location>
</feature>
<dbReference type="EMBL" id="KN833698">
    <property type="protein sequence ID" value="KIK27065.1"/>
    <property type="molecule type" value="Genomic_DNA"/>
</dbReference>
<gene>
    <name evidence="2" type="ORF">PISMIDRAFT_675371</name>
</gene>
<feature type="compositionally biased region" description="Basic residues" evidence="1">
    <location>
        <begin position="33"/>
        <end position="46"/>
    </location>
</feature>
<feature type="compositionally biased region" description="Low complexity" evidence="1">
    <location>
        <begin position="147"/>
        <end position="166"/>
    </location>
</feature>
<dbReference type="HOGENOM" id="CLU_1152173_0_0_1"/>
<keyword evidence="3" id="KW-1185">Reference proteome</keyword>
<reference evidence="3" key="2">
    <citation type="submission" date="2015-01" db="EMBL/GenBank/DDBJ databases">
        <title>Evolutionary Origins and Diversification of the Mycorrhizal Mutualists.</title>
        <authorList>
            <consortium name="DOE Joint Genome Institute"/>
            <consortium name="Mycorrhizal Genomics Consortium"/>
            <person name="Kohler A."/>
            <person name="Kuo A."/>
            <person name="Nagy L.G."/>
            <person name="Floudas D."/>
            <person name="Copeland A."/>
            <person name="Barry K.W."/>
            <person name="Cichocki N."/>
            <person name="Veneault-Fourrey C."/>
            <person name="LaButti K."/>
            <person name="Lindquist E.A."/>
            <person name="Lipzen A."/>
            <person name="Lundell T."/>
            <person name="Morin E."/>
            <person name="Murat C."/>
            <person name="Riley R."/>
            <person name="Ohm R."/>
            <person name="Sun H."/>
            <person name="Tunlid A."/>
            <person name="Henrissat B."/>
            <person name="Grigoriev I.V."/>
            <person name="Hibbett D.S."/>
            <person name="Martin F."/>
        </authorList>
    </citation>
    <scope>NUCLEOTIDE SEQUENCE [LARGE SCALE GENOMIC DNA]</scope>
    <source>
        <strain evidence="3">441</strain>
    </source>
</reference>
<evidence type="ECO:0000313" key="3">
    <source>
        <dbReference type="Proteomes" id="UP000054018"/>
    </source>
</evidence>
<dbReference type="Proteomes" id="UP000054018">
    <property type="component" value="Unassembled WGS sequence"/>
</dbReference>
<organism evidence="2 3">
    <name type="scientific">Pisolithus microcarpus 441</name>
    <dbReference type="NCBI Taxonomy" id="765257"/>
    <lineage>
        <taxon>Eukaryota</taxon>
        <taxon>Fungi</taxon>
        <taxon>Dikarya</taxon>
        <taxon>Basidiomycota</taxon>
        <taxon>Agaricomycotina</taxon>
        <taxon>Agaricomycetes</taxon>
        <taxon>Agaricomycetidae</taxon>
        <taxon>Boletales</taxon>
        <taxon>Sclerodermatineae</taxon>
        <taxon>Pisolithaceae</taxon>
        <taxon>Pisolithus</taxon>
    </lineage>
</organism>
<feature type="region of interest" description="Disordered" evidence="1">
    <location>
        <begin position="1"/>
        <end position="191"/>
    </location>
</feature>
<protein>
    <submittedName>
        <fullName evidence="2">Unplaced genomic scaffold scaffold_14, whole genome shotgun sequence</fullName>
    </submittedName>
</protein>
<feature type="region of interest" description="Disordered" evidence="1">
    <location>
        <begin position="231"/>
        <end position="250"/>
    </location>
</feature>
<feature type="compositionally biased region" description="Polar residues" evidence="1">
    <location>
        <begin position="96"/>
        <end position="111"/>
    </location>
</feature>
<name>A0A0C9YPU7_9AGAM</name>
<accession>A0A0C9YPU7</accession>
<dbReference type="AlphaFoldDB" id="A0A0C9YPU7"/>
<dbReference type="OrthoDB" id="2657890at2759"/>
<evidence type="ECO:0000313" key="2">
    <source>
        <dbReference type="EMBL" id="KIK27065.1"/>
    </source>
</evidence>